<evidence type="ECO:0000313" key="5">
    <source>
        <dbReference type="Proteomes" id="UP000057820"/>
    </source>
</evidence>
<keyword evidence="1 4" id="KW-0560">Oxidoreductase</keyword>
<dbReference type="InterPro" id="IPR016161">
    <property type="entry name" value="Ald_DH/histidinol_DH"/>
</dbReference>
<reference evidence="5" key="1">
    <citation type="submission" date="2015-03" db="EMBL/GenBank/DDBJ databases">
        <authorList>
            <consortium name="Pathogen Informatics"/>
        </authorList>
    </citation>
    <scope>NUCLEOTIDE SEQUENCE [LARGE SCALE GENOMIC DNA]</scope>
    <source>
        <strain evidence="5">NCTC11134</strain>
    </source>
</reference>
<dbReference type="Proteomes" id="UP000057820">
    <property type="component" value="Chromosome 1"/>
</dbReference>
<dbReference type="CDD" id="cd07099">
    <property type="entry name" value="ALDH_DDALDH"/>
    <property type="match status" value="1"/>
</dbReference>
<sequence>MAESAQPRLAAHPGGTGRTSVLTSYDPRTGEAVGEYPVQRTAEVARAVRAARAAEKWWGGLGFGGRKRWLLDWKRAIARRSGELVELICTETGKPEADAAIEVVLAIENLDWAARNAARALGRRSLGRNWLTRNHKATVGYLPLGVVGVLGPWNNPVYTPMGSIAYAMAAGNAVVFKPHELTTGVGVWLAESWRALAPDQPVLQAVTGDDATGLALCRAEVDKVAYAGTEAGAREVIAGCAETMTPVVVERDDKGAMIVHVDAKLDDAAEAAVYGAMANAGQNPSGVQCAYVADSVYDSFLHLVIAQARRLRPGADRRASYGPMIMEAQADVVRRQVRDALARGGRAVVGGLESIREPYIEPIVLAEVPEESLAVTGEAIGPVLVVNRVASMEEAAERVNATGNAVAVSVFTRDVHSIEAFAERLRVGVVTINSATAYTGIPALPYGGVGEYGHGHSHGDEGLREFSRTLSIARKRYRGTVNLTTFDRHPRHLRAATAIFQLRHARRP</sequence>
<protein>
    <submittedName>
        <fullName evidence="4">Succinate-semialdehyde dehydrogenase [NADP(+)]</fullName>
        <ecNumber evidence="4">1.2.1.79</ecNumber>
    </submittedName>
</protein>
<dbReference type="AlphaFoldDB" id="A0A0H5NW39"/>
<evidence type="ECO:0000256" key="1">
    <source>
        <dbReference type="ARBA" id="ARBA00023002"/>
    </source>
</evidence>
<feature type="region of interest" description="Disordered" evidence="2">
    <location>
        <begin position="1"/>
        <end position="26"/>
    </location>
</feature>
<organism evidence="4 5">
    <name type="scientific">Nocardia farcinica</name>
    <dbReference type="NCBI Taxonomy" id="37329"/>
    <lineage>
        <taxon>Bacteria</taxon>
        <taxon>Bacillati</taxon>
        <taxon>Actinomycetota</taxon>
        <taxon>Actinomycetes</taxon>
        <taxon>Mycobacteriales</taxon>
        <taxon>Nocardiaceae</taxon>
        <taxon>Nocardia</taxon>
    </lineage>
</organism>
<dbReference type="KEGG" id="nfr:ERS450000_03400"/>
<dbReference type="EC" id="1.2.1.79" evidence="4"/>
<dbReference type="InterPro" id="IPR015590">
    <property type="entry name" value="Aldehyde_DH_dom"/>
</dbReference>
<evidence type="ECO:0000256" key="2">
    <source>
        <dbReference type="SAM" id="MobiDB-lite"/>
    </source>
</evidence>
<dbReference type="Gene3D" id="3.40.309.10">
    <property type="entry name" value="Aldehyde Dehydrogenase, Chain A, domain 2"/>
    <property type="match status" value="1"/>
</dbReference>
<dbReference type="Gene3D" id="3.40.605.10">
    <property type="entry name" value="Aldehyde Dehydrogenase, Chain A, domain 1"/>
    <property type="match status" value="1"/>
</dbReference>
<dbReference type="InterPro" id="IPR016163">
    <property type="entry name" value="Ald_DH_C"/>
</dbReference>
<evidence type="ECO:0000313" key="4">
    <source>
        <dbReference type="EMBL" id="CRY79244.1"/>
    </source>
</evidence>
<name>A0A0H5NW39_NOCFR</name>
<dbReference type="PANTHER" id="PTHR11699">
    <property type="entry name" value="ALDEHYDE DEHYDROGENASE-RELATED"/>
    <property type="match status" value="1"/>
</dbReference>
<dbReference type="GO" id="GO:0036243">
    <property type="term" value="F:succinate-semialdehyde dehydrogenase (NADP+) activity"/>
    <property type="evidence" value="ECO:0007669"/>
    <property type="project" value="UniProtKB-EC"/>
</dbReference>
<evidence type="ECO:0000259" key="3">
    <source>
        <dbReference type="Pfam" id="PF00171"/>
    </source>
</evidence>
<dbReference type="EMBL" id="LN868938">
    <property type="protein sequence ID" value="CRY79244.1"/>
    <property type="molecule type" value="Genomic_DNA"/>
</dbReference>
<dbReference type="Pfam" id="PF00171">
    <property type="entry name" value="Aldedh"/>
    <property type="match status" value="1"/>
</dbReference>
<feature type="domain" description="Aldehyde dehydrogenase" evidence="3">
    <location>
        <begin position="22"/>
        <end position="469"/>
    </location>
</feature>
<gene>
    <name evidence="4" type="primary">gabD_4</name>
    <name evidence="4" type="ORF">ERS450000_03400</name>
</gene>
<dbReference type="SUPFAM" id="SSF53720">
    <property type="entry name" value="ALDH-like"/>
    <property type="match status" value="1"/>
</dbReference>
<proteinExistence type="predicted"/>
<dbReference type="RefSeq" id="WP_082668692.1">
    <property type="nucleotide sequence ID" value="NZ_CP031418.1"/>
</dbReference>
<dbReference type="InterPro" id="IPR016162">
    <property type="entry name" value="Ald_DH_N"/>
</dbReference>
<accession>A0A0H5NW39</accession>